<sequence length="323" mass="37581">MKMTIIINNLATIMRIKRMQDHYIEEIFGKLKFTMPKFQGEEDPEAYLSWVRKVEKIFRIHNYSNAKKVPMTSSEFEDYASVRWDELNDKREANLLEPIETWEEMKEVMHTRFVPSHHKRDLFNKLTQLKQSFKSVEEYYKEMHMTMMSANVDEREEQTMARFLNGLNIPVKRIVELLPYTNMVELLHQATRAEYQKSYTEIFSELTKQKPTVLFSAEGSRAPKERRRGAKGAQPTRRCGQGAGAPPWGGPLERPPTLPFLLYNLSVAKTLVPRATIREKLLRRRRRQSHLGDSEIASGTLPERGILTGGLYITMPASGVMRE</sequence>
<dbReference type="Proteomes" id="UP001231189">
    <property type="component" value="Unassembled WGS sequence"/>
</dbReference>
<feature type="domain" description="Retrotransposon gag" evidence="2">
    <location>
        <begin position="72"/>
        <end position="168"/>
    </location>
</feature>
<gene>
    <name evidence="3" type="ORF">QYE76_042034</name>
</gene>
<dbReference type="EMBL" id="JAUUTY010000002">
    <property type="protein sequence ID" value="KAK1681186.1"/>
    <property type="molecule type" value="Genomic_DNA"/>
</dbReference>
<evidence type="ECO:0000259" key="2">
    <source>
        <dbReference type="Pfam" id="PF03732"/>
    </source>
</evidence>
<accession>A0AAD8TEX0</accession>
<evidence type="ECO:0000313" key="4">
    <source>
        <dbReference type="Proteomes" id="UP001231189"/>
    </source>
</evidence>
<proteinExistence type="predicted"/>
<dbReference type="PANTHER" id="PTHR35046:SF9">
    <property type="entry name" value="RNA-DIRECTED DNA POLYMERASE"/>
    <property type="match status" value="1"/>
</dbReference>
<feature type="region of interest" description="Disordered" evidence="1">
    <location>
        <begin position="215"/>
        <end position="252"/>
    </location>
</feature>
<dbReference type="AlphaFoldDB" id="A0AAD8TEX0"/>
<evidence type="ECO:0000256" key="1">
    <source>
        <dbReference type="SAM" id="MobiDB-lite"/>
    </source>
</evidence>
<comment type="caution">
    <text evidence="3">The sequence shown here is derived from an EMBL/GenBank/DDBJ whole genome shotgun (WGS) entry which is preliminary data.</text>
</comment>
<evidence type="ECO:0000313" key="3">
    <source>
        <dbReference type="EMBL" id="KAK1681186.1"/>
    </source>
</evidence>
<keyword evidence="4" id="KW-1185">Reference proteome</keyword>
<dbReference type="Pfam" id="PF03732">
    <property type="entry name" value="Retrotrans_gag"/>
    <property type="match status" value="1"/>
</dbReference>
<organism evidence="3 4">
    <name type="scientific">Lolium multiflorum</name>
    <name type="common">Italian ryegrass</name>
    <name type="synonym">Lolium perenne subsp. multiflorum</name>
    <dbReference type="NCBI Taxonomy" id="4521"/>
    <lineage>
        <taxon>Eukaryota</taxon>
        <taxon>Viridiplantae</taxon>
        <taxon>Streptophyta</taxon>
        <taxon>Embryophyta</taxon>
        <taxon>Tracheophyta</taxon>
        <taxon>Spermatophyta</taxon>
        <taxon>Magnoliopsida</taxon>
        <taxon>Liliopsida</taxon>
        <taxon>Poales</taxon>
        <taxon>Poaceae</taxon>
        <taxon>BOP clade</taxon>
        <taxon>Pooideae</taxon>
        <taxon>Poodae</taxon>
        <taxon>Poeae</taxon>
        <taxon>Poeae Chloroplast Group 2 (Poeae type)</taxon>
        <taxon>Loliodinae</taxon>
        <taxon>Loliinae</taxon>
        <taxon>Lolium</taxon>
    </lineage>
</organism>
<protein>
    <recommendedName>
        <fullName evidence="2">Retrotransposon gag domain-containing protein</fullName>
    </recommendedName>
</protein>
<dbReference type="InterPro" id="IPR005162">
    <property type="entry name" value="Retrotrans_gag_dom"/>
</dbReference>
<name>A0AAD8TEX0_LOLMU</name>
<reference evidence="3" key="1">
    <citation type="submission" date="2023-07" db="EMBL/GenBank/DDBJ databases">
        <title>A chromosome-level genome assembly of Lolium multiflorum.</title>
        <authorList>
            <person name="Chen Y."/>
            <person name="Copetti D."/>
            <person name="Kolliker R."/>
            <person name="Studer B."/>
        </authorList>
    </citation>
    <scope>NUCLEOTIDE SEQUENCE</scope>
    <source>
        <strain evidence="3">02402/16</strain>
        <tissue evidence="3">Leaf</tissue>
    </source>
</reference>
<dbReference type="PANTHER" id="PTHR35046">
    <property type="entry name" value="ZINC KNUCKLE (CCHC-TYPE) FAMILY PROTEIN"/>
    <property type="match status" value="1"/>
</dbReference>